<dbReference type="Gene3D" id="3.90.1170.40">
    <property type="entry name" value="Molybdopterin biosynthesis MoaE subunit"/>
    <property type="match status" value="1"/>
</dbReference>
<dbReference type="Gene3D" id="3.10.20.30">
    <property type="match status" value="1"/>
</dbReference>
<evidence type="ECO:0008006" key="3">
    <source>
        <dbReference type="Google" id="ProtNLM"/>
    </source>
</evidence>
<dbReference type="CDD" id="cd00754">
    <property type="entry name" value="Ubl_MoaD"/>
    <property type="match status" value="1"/>
</dbReference>
<evidence type="ECO:0000313" key="2">
    <source>
        <dbReference type="Proteomes" id="UP001497482"/>
    </source>
</evidence>
<dbReference type="PANTHER" id="PTHR23404">
    <property type="entry name" value="MOLYBDOPTERIN SYNTHASE RELATED"/>
    <property type="match status" value="1"/>
</dbReference>
<proteinExistence type="predicted"/>
<dbReference type="SUPFAM" id="SSF54285">
    <property type="entry name" value="MoaD/ThiS"/>
    <property type="match status" value="1"/>
</dbReference>
<gene>
    <name evidence="1" type="ORF">KC01_LOCUS143</name>
</gene>
<dbReference type="Pfam" id="PF02391">
    <property type="entry name" value="MoaE"/>
    <property type="match status" value="1"/>
</dbReference>
<dbReference type="EMBL" id="OZ035823">
    <property type="protein sequence ID" value="CAL1567325.1"/>
    <property type="molecule type" value="Genomic_DNA"/>
</dbReference>
<accession>A0AAV2IS98</accession>
<evidence type="ECO:0000313" key="1">
    <source>
        <dbReference type="EMBL" id="CAL1567325.1"/>
    </source>
</evidence>
<dbReference type="InterPro" id="IPR016155">
    <property type="entry name" value="Mopterin_synth/thiamin_S_b"/>
</dbReference>
<dbReference type="InterPro" id="IPR012675">
    <property type="entry name" value="Beta-grasp_dom_sf"/>
</dbReference>
<name>A0AAV2IS98_KNICA</name>
<keyword evidence="2" id="KW-1185">Reference proteome</keyword>
<dbReference type="InterPro" id="IPR036563">
    <property type="entry name" value="MoaE_sf"/>
</dbReference>
<organism evidence="1 2">
    <name type="scientific">Knipowitschia caucasica</name>
    <name type="common">Caucasian dwarf goby</name>
    <name type="synonym">Pomatoschistus caucasicus</name>
    <dbReference type="NCBI Taxonomy" id="637954"/>
    <lineage>
        <taxon>Eukaryota</taxon>
        <taxon>Metazoa</taxon>
        <taxon>Chordata</taxon>
        <taxon>Craniata</taxon>
        <taxon>Vertebrata</taxon>
        <taxon>Euteleostomi</taxon>
        <taxon>Actinopterygii</taxon>
        <taxon>Neopterygii</taxon>
        <taxon>Teleostei</taxon>
        <taxon>Neoteleostei</taxon>
        <taxon>Acanthomorphata</taxon>
        <taxon>Gobiaria</taxon>
        <taxon>Gobiiformes</taxon>
        <taxon>Gobioidei</taxon>
        <taxon>Gobiidae</taxon>
        <taxon>Gobiinae</taxon>
        <taxon>Knipowitschia</taxon>
    </lineage>
</organism>
<dbReference type="Proteomes" id="UP001497482">
    <property type="component" value="Chromosome 1"/>
</dbReference>
<reference evidence="1 2" key="1">
    <citation type="submission" date="2024-04" db="EMBL/GenBank/DDBJ databases">
        <authorList>
            <person name="Waldvogel A.-M."/>
            <person name="Schoenle A."/>
        </authorList>
    </citation>
    <scope>NUCLEOTIDE SEQUENCE [LARGE SCALE GENOMIC DNA]</scope>
</reference>
<sequence>MSVTQVRVLYFARSADLTGLREEPVSVATPTCGRGLWAELQRRHPSLVALQGALVLAVRHEFVAIDDDQPLLLGDGDEEVIDATKSPKCGAVSVFLGTTREDELGGRKVIGLEYEAYDAMVQSELSKLSRVIRGRWPQVQHICVHHRLGWVAVGEASVAVAISAPHRRDSEEAIQFCVTQLKARVPIWKKEVYDDNQSQWNENFECSWSQKHQKKIDD</sequence>
<protein>
    <recommendedName>
        <fullName evidence="3">Molybdopterin synthase catalytic subunit</fullName>
    </recommendedName>
</protein>
<dbReference type="SUPFAM" id="SSF54690">
    <property type="entry name" value="Molybdopterin synthase subunit MoaE"/>
    <property type="match status" value="1"/>
</dbReference>
<dbReference type="AlphaFoldDB" id="A0AAV2IS98"/>
<dbReference type="CDD" id="cd00756">
    <property type="entry name" value="MoaE"/>
    <property type="match status" value="1"/>
</dbReference>
<dbReference type="GO" id="GO:0006777">
    <property type="term" value="P:Mo-molybdopterin cofactor biosynthetic process"/>
    <property type="evidence" value="ECO:0007669"/>
    <property type="project" value="InterPro"/>
</dbReference>
<dbReference type="InterPro" id="IPR003448">
    <property type="entry name" value="Mopterin_biosynth_MoaE"/>
</dbReference>